<dbReference type="InterPro" id="IPR000184">
    <property type="entry name" value="Bac_surfAg_D15"/>
</dbReference>
<evidence type="ECO:0000256" key="5">
    <source>
        <dbReference type="ARBA" id="ARBA00023237"/>
    </source>
</evidence>
<dbReference type="EMBL" id="BMXB01000001">
    <property type="protein sequence ID" value="GHA27332.1"/>
    <property type="molecule type" value="Genomic_DNA"/>
</dbReference>
<dbReference type="GO" id="GO:0019867">
    <property type="term" value="C:outer membrane"/>
    <property type="evidence" value="ECO:0007669"/>
    <property type="project" value="InterPro"/>
</dbReference>
<organism evidence="8 9">
    <name type="scientific">Salinimicrobium marinum</name>
    <dbReference type="NCBI Taxonomy" id="680283"/>
    <lineage>
        <taxon>Bacteria</taxon>
        <taxon>Pseudomonadati</taxon>
        <taxon>Bacteroidota</taxon>
        <taxon>Flavobacteriia</taxon>
        <taxon>Flavobacteriales</taxon>
        <taxon>Flavobacteriaceae</taxon>
        <taxon>Salinimicrobium</taxon>
    </lineage>
</organism>
<evidence type="ECO:0000259" key="7">
    <source>
        <dbReference type="Pfam" id="PF01103"/>
    </source>
</evidence>
<accession>A0A918VV75</accession>
<keyword evidence="4" id="KW-0472">Membrane</keyword>
<keyword evidence="2" id="KW-0812">Transmembrane</keyword>
<evidence type="ECO:0000256" key="2">
    <source>
        <dbReference type="ARBA" id="ARBA00022692"/>
    </source>
</evidence>
<keyword evidence="3 6" id="KW-0732">Signal</keyword>
<comment type="caution">
    <text evidence="8">The sequence shown here is derived from an EMBL/GenBank/DDBJ whole genome shotgun (WGS) entry which is preliminary data.</text>
</comment>
<dbReference type="PROSITE" id="PS51257">
    <property type="entry name" value="PROKAR_LIPOPROTEIN"/>
    <property type="match status" value="1"/>
</dbReference>
<evidence type="ECO:0000256" key="6">
    <source>
        <dbReference type="SAM" id="SignalP"/>
    </source>
</evidence>
<evidence type="ECO:0000256" key="1">
    <source>
        <dbReference type="ARBA" id="ARBA00004370"/>
    </source>
</evidence>
<evidence type="ECO:0000256" key="3">
    <source>
        <dbReference type="ARBA" id="ARBA00022729"/>
    </source>
</evidence>
<evidence type="ECO:0000256" key="4">
    <source>
        <dbReference type="ARBA" id="ARBA00023136"/>
    </source>
</evidence>
<dbReference type="PANTHER" id="PTHR12815:SF47">
    <property type="entry name" value="TRANSLOCATION AND ASSEMBLY MODULE SUBUNIT TAMA"/>
    <property type="match status" value="1"/>
</dbReference>
<dbReference type="PANTHER" id="PTHR12815">
    <property type="entry name" value="SORTING AND ASSEMBLY MACHINERY SAMM50 PROTEIN FAMILY MEMBER"/>
    <property type="match status" value="1"/>
</dbReference>
<reference evidence="8" key="2">
    <citation type="submission" date="2020-09" db="EMBL/GenBank/DDBJ databases">
        <authorList>
            <person name="Sun Q."/>
            <person name="Kim S."/>
        </authorList>
    </citation>
    <scope>NUCLEOTIDE SEQUENCE</scope>
    <source>
        <strain evidence="8">KCTC 12719</strain>
    </source>
</reference>
<comment type="subcellular location">
    <subcellularLocation>
        <location evidence="1">Membrane</location>
    </subcellularLocation>
</comment>
<dbReference type="Pfam" id="PF01103">
    <property type="entry name" value="Omp85"/>
    <property type="match status" value="1"/>
</dbReference>
<proteinExistence type="predicted"/>
<name>A0A918VV75_9FLAO</name>
<reference evidence="8" key="1">
    <citation type="journal article" date="2014" name="Int. J. Syst. Evol. Microbiol.">
        <title>Complete genome sequence of Corynebacterium casei LMG S-19264T (=DSM 44701T), isolated from a smear-ripened cheese.</title>
        <authorList>
            <consortium name="US DOE Joint Genome Institute (JGI-PGF)"/>
            <person name="Walter F."/>
            <person name="Albersmeier A."/>
            <person name="Kalinowski J."/>
            <person name="Ruckert C."/>
        </authorList>
    </citation>
    <scope>NUCLEOTIDE SEQUENCE</scope>
    <source>
        <strain evidence="8">KCTC 12719</strain>
    </source>
</reference>
<dbReference type="Gene3D" id="2.40.160.50">
    <property type="entry name" value="membrane protein fhac: a member of the omp85/tpsb transporter family"/>
    <property type="match status" value="1"/>
</dbReference>
<protein>
    <submittedName>
        <fullName evidence="8">Membrane protein</fullName>
    </submittedName>
</protein>
<feature type="domain" description="Bacterial surface antigen (D15)" evidence="7">
    <location>
        <begin position="589"/>
        <end position="844"/>
    </location>
</feature>
<dbReference type="Proteomes" id="UP000610456">
    <property type="component" value="Unassembled WGS sequence"/>
</dbReference>
<feature type="chain" id="PRO_5037978707" evidence="6">
    <location>
        <begin position="24"/>
        <end position="856"/>
    </location>
</feature>
<dbReference type="AlphaFoldDB" id="A0A918VV75"/>
<keyword evidence="9" id="KW-1185">Reference proteome</keyword>
<evidence type="ECO:0000313" key="8">
    <source>
        <dbReference type="EMBL" id="GHA27332.1"/>
    </source>
</evidence>
<feature type="signal peptide" evidence="6">
    <location>
        <begin position="1"/>
        <end position="23"/>
    </location>
</feature>
<gene>
    <name evidence="8" type="ORF">GCM10007103_05900</name>
</gene>
<dbReference type="InterPro" id="IPR039910">
    <property type="entry name" value="D15-like"/>
</dbReference>
<keyword evidence="5" id="KW-0998">Cell outer membrane</keyword>
<evidence type="ECO:0000313" key="9">
    <source>
        <dbReference type="Proteomes" id="UP000610456"/>
    </source>
</evidence>
<sequence>MKSISAKISLILLTLILFSSCNAVKRVENDEFLLSDNTIFVNGEEAYENRLYNQLSQKPNSSLLGFPLQLHIYNLADQTPDSTFNHWLTKKPEREERLINLLSEKQVERLGNSYININEWLQEVGETPSIVQESRTERSAERLRTWYWNQGWFDAETSYEILPQKNQRAKVEYYVNPRQPYIIDSVNTRIASRAADSIYRIHKNESRIKSGLRYTTADFSAERERLTTLFRNNGLYDFEQEYLTFEADTVETDKKVNSTVIIQNREAIVDGVNTRVPFKVHKISHVNIFPDYTFENRNRPVTDTTSHEGYDIYGFEEIHYRSQALTDAIFISPGSIYADNDRSLTYNRINQLGVFRYPNIQYIPDPADTTNTNLIANIFLTPRSKYSLGFEFDVSQSNIQKFGIGFGGSLLIRNIFRRAEILEISARGSIGSSKDAAVTGNNDQFFDITELGTDIKLTLPRIFFPISTEGFIPKYMYPFTSFSLGANTQTNIGLDKQNLTAIMNYRWSPSDILTHQLDLLNIQYVRNLNTDNYFNVYRNSFQELNQIATSENVIANDSYFTPVDNAGNQRLIIPEGANNFLQDSRAGGFNLTENQTQNLNDIRERKNRLTEDNLIFATNFSYIINRKEDIYDEDFSRLRVKLESAGNFLSGISKIANVDKSEDGRYNIFGVNFSQYIKTEIDYIKHWDLGRNNVFAIRTFGGIAIPYGNSNSIPFTRSFFGGGPNDNRAWQPYSLGPGSSGGRNEFNEANLKLAFSAEYRFPLLGDLNSALFIDAGNIWNVLDIVEEEASTFTSLQDLQDIAVGSGVGFRYDFDFFVLRFDLGFKTYNPAREEGDRWFKDWNFSKTVFNVGINYPF</sequence>
<dbReference type="RefSeq" id="WP_189603188.1">
    <property type="nucleotide sequence ID" value="NZ_BMXB01000001.1"/>
</dbReference>